<dbReference type="Gene3D" id="2.160.10.10">
    <property type="entry name" value="Hexapeptide repeat proteins"/>
    <property type="match status" value="1"/>
</dbReference>
<keyword evidence="3" id="KW-0677">Repeat</keyword>
<dbReference type="InterPro" id="IPR050179">
    <property type="entry name" value="Trans_hexapeptide_repeat"/>
</dbReference>
<dbReference type="Pfam" id="PF00132">
    <property type="entry name" value="Hexapep"/>
    <property type="match status" value="1"/>
</dbReference>
<dbReference type="InterPro" id="IPR018357">
    <property type="entry name" value="Hexapep_transf_CS"/>
</dbReference>
<dbReference type="GO" id="GO:0009085">
    <property type="term" value="P:lysine biosynthetic process"/>
    <property type="evidence" value="ECO:0007669"/>
    <property type="project" value="UniProtKB-KW"/>
</dbReference>
<accession>A0A6J4JJV4</accession>
<protein>
    <recommendedName>
        <fullName evidence="7">Transferase</fullName>
    </recommendedName>
</protein>
<dbReference type="PROSITE" id="PS00101">
    <property type="entry name" value="HEXAPEP_TRANSFERASES"/>
    <property type="match status" value="1"/>
</dbReference>
<keyword evidence="2" id="KW-0808">Transferase</keyword>
<keyword evidence="4" id="KW-0220">Diaminopimelate biosynthesis</keyword>
<organism evidence="6">
    <name type="scientific">uncultured Chloroflexota bacterium</name>
    <dbReference type="NCBI Taxonomy" id="166587"/>
    <lineage>
        <taxon>Bacteria</taxon>
        <taxon>Bacillati</taxon>
        <taxon>Chloroflexota</taxon>
        <taxon>environmental samples</taxon>
    </lineage>
</organism>
<dbReference type="GO" id="GO:0016740">
    <property type="term" value="F:transferase activity"/>
    <property type="evidence" value="ECO:0007669"/>
    <property type="project" value="UniProtKB-KW"/>
</dbReference>
<evidence type="ECO:0000256" key="2">
    <source>
        <dbReference type="ARBA" id="ARBA00022679"/>
    </source>
</evidence>
<evidence type="ECO:0000256" key="5">
    <source>
        <dbReference type="ARBA" id="ARBA00023154"/>
    </source>
</evidence>
<gene>
    <name evidence="6" type="ORF">AVDCRST_MAG77-4313</name>
</gene>
<sequence length="236" mass="24051">MSGATPATIAPSARIYPNVQLGEGSVVGDFVIIGEPARGVAPGEAATVIGAGAVIRSHTVIYAGNVIGAGFQSGHGALLRESNTIGDNVSVGSHSIIEHHVDIADRVRIHSQAFVPEYSTLKRGSWVGPGVRLTNAPHPLCPDVQRCLVGPTLEAGAKIGANASLLPGVRIGENALVGAGAVVTRDVEPGAVVAGNPARTVKHIRDLVCPATGLNPYRAILGVPGDDSDDDDHAGR</sequence>
<dbReference type="InterPro" id="IPR011004">
    <property type="entry name" value="Trimer_LpxA-like_sf"/>
</dbReference>
<dbReference type="GO" id="GO:0019877">
    <property type="term" value="P:diaminopimelate biosynthetic process"/>
    <property type="evidence" value="ECO:0007669"/>
    <property type="project" value="UniProtKB-KW"/>
</dbReference>
<name>A0A6J4JJV4_9CHLR</name>
<dbReference type="EMBL" id="CADCTC010000204">
    <property type="protein sequence ID" value="CAA9279971.1"/>
    <property type="molecule type" value="Genomic_DNA"/>
</dbReference>
<keyword evidence="1" id="KW-0028">Amino-acid biosynthesis</keyword>
<dbReference type="SUPFAM" id="SSF51161">
    <property type="entry name" value="Trimeric LpxA-like enzymes"/>
    <property type="match status" value="1"/>
</dbReference>
<dbReference type="CDD" id="cd03358">
    <property type="entry name" value="LbH_WxcM_N_like"/>
    <property type="match status" value="1"/>
</dbReference>
<evidence type="ECO:0000256" key="3">
    <source>
        <dbReference type="ARBA" id="ARBA00022737"/>
    </source>
</evidence>
<evidence type="ECO:0000256" key="1">
    <source>
        <dbReference type="ARBA" id="ARBA00022605"/>
    </source>
</evidence>
<evidence type="ECO:0000256" key="4">
    <source>
        <dbReference type="ARBA" id="ARBA00022915"/>
    </source>
</evidence>
<dbReference type="PANTHER" id="PTHR43300:SF10">
    <property type="entry name" value="2,3,4,5-TETRAHYDROPYRIDINE-2,6-DICARBOXYLATE N-ACETYLTRANSFERASE"/>
    <property type="match status" value="1"/>
</dbReference>
<keyword evidence="5" id="KW-0457">Lysine biosynthesis</keyword>
<evidence type="ECO:0000313" key="6">
    <source>
        <dbReference type="EMBL" id="CAA9279971.1"/>
    </source>
</evidence>
<dbReference type="PANTHER" id="PTHR43300">
    <property type="entry name" value="ACETYLTRANSFERASE"/>
    <property type="match status" value="1"/>
</dbReference>
<proteinExistence type="predicted"/>
<dbReference type="InterPro" id="IPR001451">
    <property type="entry name" value="Hexapep"/>
</dbReference>
<evidence type="ECO:0008006" key="7">
    <source>
        <dbReference type="Google" id="ProtNLM"/>
    </source>
</evidence>
<reference evidence="6" key="1">
    <citation type="submission" date="2020-02" db="EMBL/GenBank/DDBJ databases">
        <authorList>
            <person name="Meier V. D."/>
        </authorList>
    </citation>
    <scope>NUCLEOTIDE SEQUENCE</scope>
    <source>
        <strain evidence="6">AVDCRST_MAG77</strain>
    </source>
</reference>
<dbReference type="AlphaFoldDB" id="A0A6J4JJV4"/>